<dbReference type="InterPro" id="IPR000835">
    <property type="entry name" value="HTH_MarR-typ"/>
</dbReference>
<sequence>MDQVKLFREYTRQLYRNLENMDRSDCCQCNVNTLQCYIVVEIGRAPGICLKDLASLLHVDKSSISRAIEELVQKDYVIREPSKSDRRSVVLTLTDIGASHFNKIEADMYEKFKRVFSNIAKDKKDMVLEALQIFNEACRKTEENCCDQGNV</sequence>
<keyword evidence="1" id="KW-0805">Transcription regulation</keyword>
<dbReference type="AlphaFoldDB" id="A0A1G5FX10"/>
<evidence type="ECO:0000313" key="6">
    <source>
        <dbReference type="Proteomes" id="UP000183047"/>
    </source>
</evidence>
<dbReference type="Pfam" id="PF01047">
    <property type="entry name" value="MarR"/>
    <property type="match status" value="1"/>
</dbReference>
<evidence type="ECO:0000256" key="1">
    <source>
        <dbReference type="ARBA" id="ARBA00023015"/>
    </source>
</evidence>
<protein>
    <submittedName>
        <fullName evidence="5">DNA-binding transcriptional regulator, MarR family</fullName>
    </submittedName>
</protein>
<dbReference type="PANTHER" id="PTHR42756:SF1">
    <property type="entry name" value="TRANSCRIPTIONAL REPRESSOR OF EMRAB OPERON"/>
    <property type="match status" value="1"/>
</dbReference>
<evidence type="ECO:0000256" key="3">
    <source>
        <dbReference type="ARBA" id="ARBA00023163"/>
    </source>
</evidence>
<gene>
    <name evidence="5" type="ORF">SAMN02910451_02590</name>
</gene>
<feature type="domain" description="HTH marR-type" evidence="4">
    <location>
        <begin position="1"/>
        <end position="136"/>
    </location>
</feature>
<keyword evidence="2 5" id="KW-0238">DNA-binding</keyword>
<dbReference type="Gene3D" id="1.10.10.10">
    <property type="entry name" value="Winged helix-like DNA-binding domain superfamily/Winged helix DNA-binding domain"/>
    <property type="match status" value="1"/>
</dbReference>
<evidence type="ECO:0000259" key="4">
    <source>
        <dbReference type="PROSITE" id="PS50995"/>
    </source>
</evidence>
<dbReference type="SUPFAM" id="SSF46785">
    <property type="entry name" value="Winged helix' DNA-binding domain"/>
    <property type="match status" value="1"/>
</dbReference>
<accession>A0A1G5FX10</accession>
<evidence type="ECO:0000256" key="2">
    <source>
        <dbReference type="ARBA" id="ARBA00023125"/>
    </source>
</evidence>
<dbReference type="InterPro" id="IPR023187">
    <property type="entry name" value="Tscrpt_reg_MarR-type_CS"/>
</dbReference>
<dbReference type="PRINTS" id="PR00598">
    <property type="entry name" value="HTHMARR"/>
</dbReference>
<proteinExistence type="predicted"/>
<evidence type="ECO:0000313" key="5">
    <source>
        <dbReference type="EMBL" id="SCY43694.1"/>
    </source>
</evidence>
<dbReference type="InterPro" id="IPR036388">
    <property type="entry name" value="WH-like_DNA-bd_sf"/>
</dbReference>
<dbReference type="PANTHER" id="PTHR42756">
    <property type="entry name" value="TRANSCRIPTIONAL REGULATOR, MARR"/>
    <property type="match status" value="1"/>
</dbReference>
<name>A0A1G5FX10_9FIRM</name>
<dbReference type="PROSITE" id="PS50995">
    <property type="entry name" value="HTH_MARR_2"/>
    <property type="match status" value="1"/>
</dbReference>
<organism evidence="5 6">
    <name type="scientific">Butyrivibrio hungatei</name>
    <dbReference type="NCBI Taxonomy" id="185008"/>
    <lineage>
        <taxon>Bacteria</taxon>
        <taxon>Bacillati</taxon>
        <taxon>Bacillota</taxon>
        <taxon>Clostridia</taxon>
        <taxon>Lachnospirales</taxon>
        <taxon>Lachnospiraceae</taxon>
        <taxon>Butyrivibrio</taxon>
    </lineage>
</organism>
<dbReference type="OrthoDB" id="1853358at2"/>
<dbReference type="GO" id="GO:0003677">
    <property type="term" value="F:DNA binding"/>
    <property type="evidence" value="ECO:0007669"/>
    <property type="project" value="UniProtKB-KW"/>
</dbReference>
<dbReference type="SMART" id="SM00347">
    <property type="entry name" value="HTH_MARR"/>
    <property type="match status" value="1"/>
</dbReference>
<dbReference type="RefSeq" id="WP_074463020.1">
    <property type="nucleotide sequence ID" value="NZ_FMUR01000017.1"/>
</dbReference>
<dbReference type="PROSITE" id="PS01117">
    <property type="entry name" value="HTH_MARR_1"/>
    <property type="match status" value="1"/>
</dbReference>
<dbReference type="Proteomes" id="UP000183047">
    <property type="component" value="Unassembled WGS sequence"/>
</dbReference>
<keyword evidence="3" id="KW-0804">Transcription</keyword>
<reference evidence="6" key="1">
    <citation type="submission" date="2016-10" db="EMBL/GenBank/DDBJ databases">
        <authorList>
            <person name="Varghese N."/>
            <person name="Submissions S."/>
        </authorList>
    </citation>
    <scope>NUCLEOTIDE SEQUENCE [LARGE SCALE GENOMIC DNA]</scope>
    <source>
        <strain evidence="6">XBD2006</strain>
    </source>
</reference>
<keyword evidence="6" id="KW-1185">Reference proteome</keyword>
<dbReference type="InterPro" id="IPR036390">
    <property type="entry name" value="WH_DNA-bd_sf"/>
</dbReference>
<dbReference type="EMBL" id="FMUR01000017">
    <property type="protein sequence ID" value="SCY43694.1"/>
    <property type="molecule type" value="Genomic_DNA"/>
</dbReference>
<dbReference type="GO" id="GO:0003700">
    <property type="term" value="F:DNA-binding transcription factor activity"/>
    <property type="evidence" value="ECO:0007669"/>
    <property type="project" value="InterPro"/>
</dbReference>